<feature type="domain" description="D-glutamate N-acetyltransferase-like C-terminal" evidence="1">
    <location>
        <begin position="137"/>
        <end position="331"/>
    </location>
</feature>
<name>A0A381R980_9ZZZZ</name>
<gene>
    <name evidence="3" type="ORF">METZ01_LOCUS40243</name>
</gene>
<dbReference type="InterPro" id="IPR011669">
    <property type="entry name" value="DgcN-like"/>
</dbReference>
<dbReference type="Gene3D" id="3.40.50.720">
    <property type="entry name" value="NAD(P)-binding Rossmann-like Domain"/>
    <property type="match status" value="1"/>
</dbReference>
<dbReference type="Pfam" id="PF07755">
    <property type="entry name" value="DUF1611"/>
    <property type="match status" value="1"/>
</dbReference>
<evidence type="ECO:0008006" key="4">
    <source>
        <dbReference type="Google" id="ProtNLM"/>
    </source>
</evidence>
<dbReference type="Gene3D" id="3.40.50.300">
    <property type="entry name" value="P-loop containing nucleotide triphosphate hydrolases"/>
    <property type="match status" value="1"/>
</dbReference>
<dbReference type="InterPro" id="IPR035086">
    <property type="entry name" value="DgcN-like_C"/>
</dbReference>
<protein>
    <recommendedName>
        <fullName evidence="4">DUF1611 domain-containing protein</fullName>
    </recommendedName>
</protein>
<reference evidence="3" key="1">
    <citation type="submission" date="2018-05" db="EMBL/GenBank/DDBJ databases">
        <authorList>
            <person name="Lanie J.A."/>
            <person name="Ng W.-L."/>
            <person name="Kazmierczak K.M."/>
            <person name="Andrzejewski T.M."/>
            <person name="Davidsen T.M."/>
            <person name="Wayne K.J."/>
            <person name="Tettelin H."/>
            <person name="Glass J.I."/>
            <person name="Rusch D."/>
            <person name="Podicherti R."/>
            <person name="Tsui H.-C.T."/>
            <person name="Winkler M.E."/>
        </authorList>
    </citation>
    <scope>NUCLEOTIDE SEQUENCE</scope>
</reference>
<evidence type="ECO:0000313" key="3">
    <source>
        <dbReference type="EMBL" id="SUZ87389.1"/>
    </source>
</evidence>
<dbReference type="InterPro" id="IPR035402">
    <property type="entry name" value="DgcN-like_N"/>
</dbReference>
<organism evidence="3">
    <name type="scientific">marine metagenome</name>
    <dbReference type="NCBI Taxonomy" id="408172"/>
    <lineage>
        <taxon>unclassified sequences</taxon>
        <taxon>metagenomes</taxon>
        <taxon>ecological metagenomes</taxon>
    </lineage>
</organism>
<proteinExistence type="predicted"/>
<evidence type="ECO:0000259" key="1">
    <source>
        <dbReference type="Pfam" id="PF07755"/>
    </source>
</evidence>
<dbReference type="SUPFAM" id="SSF52540">
    <property type="entry name" value="P-loop containing nucleoside triphosphate hydrolases"/>
    <property type="match status" value="1"/>
</dbReference>
<dbReference type="PANTHER" id="PTHR40690:SF1">
    <property type="entry name" value="DUF1611 DOMAIN-CONTAINING PROTEIN"/>
    <property type="match status" value="1"/>
</dbReference>
<feature type="domain" description="D-glutamate N-acetyltransferase-like N-terminal" evidence="2">
    <location>
        <begin position="39"/>
        <end position="131"/>
    </location>
</feature>
<accession>A0A381R980</accession>
<sequence>MTSFAILCPSAFDYILNKTGNMLIRYRPEDVCCVIDPVTTGKTAQDILGFGGEIPVVSNFKAATEFDPNAMLIGSAPQGGFINEQYRKEVKDAIQYGCDIYSGMHQFLNDDPEIAALAKKYSITINDLRRPPDPPHFSKGTWKNRKVKVLLVVGTDCDTGKMTTGWEISKRLINQGKNVRFVATGQTGKMLSGDGVPVDAVVGDFMSGEIEHAIDHVGNGADLVIVEGQGSLTNMYYSGVTLALMHGAMPDFMIMTDEPGRKKDVAGYPMSTIGEVMQLHLDLMKNFKQSQFLGINLLTLNMEKNEALHQIKELEQEHKMPVTDLIRFGDGGLIDSIVQRLN</sequence>
<dbReference type="Pfam" id="PF17396">
    <property type="entry name" value="DUF1611_N"/>
    <property type="match status" value="1"/>
</dbReference>
<dbReference type="AlphaFoldDB" id="A0A381R980"/>
<dbReference type="EMBL" id="UINC01001722">
    <property type="protein sequence ID" value="SUZ87389.1"/>
    <property type="molecule type" value="Genomic_DNA"/>
</dbReference>
<dbReference type="PIRSF" id="PIRSF026760">
    <property type="entry name" value="UCP026760"/>
    <property type="match status" value="1"/>
</dbReference>
<evidence type="ECO:0000259" key="2">
    <source>
        <dbReference type="Pfam" id="PF17396"/>
    </source>
</evidence>
<dbReference type="PANTHER" id="PTHR40690">
    <property type="entry name" value="GLL3100 PROTEIN"/>
    <property type="match status" value="1"/>
</dbReference>
<dbReference type="InterPro" id="IPR027417">
    <property type="entry name" value="P-loop_NTPase"/>
</dbReference>